<dbReference type="Gene3D" id="2.10.25.10">
    <property type="entry name" value="Laminin"/>
    <property type="match status" value="7"/>
</dbReference>
<feature type="disulfide bond" evidence="28">
    <location>
        <begin position="630"/>
        <end position="657"/>
    </location>
</feature>
<dbReference type="GO" id="GO:0015031">
    <property type="term" value="P:protein transport"/>
    <property type="evidence" value="ECO:0007669"/>
    <property type="project" value="UniProtKB-KW"/>
</dbReference>
<dbReference type="FunFam" id="2.10.25.10:FF:000379">
    <property type="entry name" value="Cubilin"/>
    <property type="match status" value="1"/>
</dbReference>
<dbReference type="PROSITE" id="PS01180">
    <property type="entry name" value="CUB"/>
    <property type="match status" value="23"/>
</dbReference>
<feature type="domain" description="CUB" evidence="31">
    <location>
        <begin position="3332"/>
        <end position="3454"/>
    </location>
</feature>
<keyword evidence="3" id="KW-0813">Transport</keyword>
<feature type="domain" description="EGF-like" evidence="32">
    <location>
        <begin position="428"/>
        <end position="465"/>
    </location>
</feature>
<evidence type="ECO:0000256" key="11">
    <source>
        <dbReference type="ARBA" id="ARBA00022729"/>
    </source>
</evidence>
<evidence type="ECO:0000256" key="22">
    <source>
        <dbReference type="ARBA" id="ARBA00023228"/>
    </source>
</evidence>
<dbReference type="CDD" id="cd00041">
    <property type="entry name" value="CUB"/>
    <property type="match status" value="23"/>
</dbReference>
<evidence type="ECO:0000256" key="17">
    <source>
        <dbReference type="ARBA" id="ARBA00023136"/>
    </source>
</evidence>
<dbReference type="SUPFAM" id="SSF49854">
    <property type="entry name" value="Spermadhesin, CUB domain"/>
    <property type="match status" value="26"/>
</dbReference>
<feature type="domain" description="CUB" evidence="31">
    <location>
        <begin position="2462"/>
        <end position="2592"/>
    </location>
</feature>
<dbReference type="Pfam" id="PF07645">
    <property type="entry name" value="EGF_CA"/>
    <property type="match status" value="2"/>
</dbReference>
<feature type="domain" description="CUB" evidence="31">
    <location>
        <begin position="1850"/>
        <end position="1960"/>
    </location>
</feature>
<dbReference type="EMBL" id="OU899034">
    <property type="protein sequence ID" value="CAH1716245.1"/>
    <property type="molecule type" value="Genomic_DNA"/>
</dbReference>
<feature type="domain" description="CUB" evidence="31">
    <location>
        <begin position="630"/>
        <end position="746"/>
    </location>
</feature>
<dbReference type="SMART" id="SM00181">
    <property type="entry name" value="EGF"/>
    <property type="match status" value="8"/>
</dbReference>
<feature type="domain" description="CUB" evidence="31">
    <location>
        <begin position="2215"/>
        <end position="2321"/>
    </location>
</feature>
<evidence type="ECO:0000256" key="26">
    <source>
        <dbReference type="ARBA" id="ARBA00049611"/>
    </source>
</evidence>
<evidence type="ECO:0000313" key="34">
    <source>
        <dbReference type="Proteomes" id="UP001154329"/>
    </source>
</evidence>
<dbReference type="GO" id="GO:0016324">
    <property type="term" value="C:apical plasma membrane"/>
    <property type="evidence" value="ECO:0007669"/>
    <property type="project" value="UniProtKB-ARBA"/>
</dbReference>
<keyword evidence="8" id="KW-0846">Cobalamin</keyword>
<gene>
    <name evidence="33" type="ORF">APHIGO_LOCUS3489</name>
</gene>
<feature type="domain" description="CUB" evidence="31">
    <location>
        <begin position="2958"/>
        <end position="3072"/>
    </location>
</feature>
<dbReference type="InterPro" id="IPR049883">
    <property type="entry name" value="NOTCH1_EGF-like"/>
</dbReference>
<dbReference type="PANTHER" id="PTHR24251:SF47">
    <property type="entry name" value="CUB DOMAIN-CONTAINING PROTEIN 2"/>
    <property type="match status" value="1"/>
</dbReference>
<keyword evidence="4" id="KW-1003">Cell membrane</keyword>
<feature type="domain" description="CUB" evidence="31">
    <location>
        <begin position="3700"/>
        <end position="3814"/>
    </location>
</feature>
<feature type="domain" description="EGF-like" evidence="32">
    <location>
        <begin position="468"/>
        <end position="505"/>
    </location>
</feature>
<dbReference type="InterPro" id="IPR024731">
    <property type="entry name" value="NELL2-like_EGF"/>
</dbReference>
<comment type="function">
    <text evidence="26">Endocytic receptor which plays a role in lipoprotein, vitamin and iron metabolism by facilitating their uptake. Acts together with LRP2 to mediate endocytosis of high-density lipoproteins, GC, hemoglobin, ALB, TF and SCGB1A1. Acts together with AMN to mediate endocytosis of the CBLIF-cobalamin complex. Binds to ALB, MB, Kappa and lambda-light chains, TF, hemoglobin, GC, SCGB1A1, APOA1, high density lipoprotein, and the CBLIF-cobalamin complex. Ligand binding requires calcium. Serves as important transporter in several absorptive epithelia, including intestine, renal proximal tubules and embryonic yolk sac. May play an important role in the development of the peri-implantation embryo through internalization of APOA1 and cholesterol. Binds to LGALS3 at the maternal-fetal interface.</text>
</comment>
<dbReference type="InterPro" id="IPR035914">
    <property type="entry name" value="Sperma_CUB_dom_sf"/>
</dbReference>
<evidence type="ECO:0000256" key="19">
    <source>
        <dbReference type="ARBA" id="ARBA00023166"/>
    </source>
</evidence>
<keyword evidence="22" id="KW-0458">Lysosome</keyword>
<evidence type="ECO:0000256" key="7">
    <source>
        <dbReference type="ARBA" id="ARBA00022553"/>
    </source>
</evidence>
<keyword evidence="20" id="KW-0325">Glycoprotein</keyword>
<dbReference type="GO" id="GO:0008203">
    <property type="term" value="P:cholesterol metabolic process"/>
    <property type="evidence" value="ECO:0007669"/>
    <property type="project" value="UniProtKB-KW"/>
</dbReference>
<dbReference type="SMART" id="SM00042">
    <property type="entry name" value="CUB"/>
    <property type="match status" value="25"/>
</dbReference>
<feature type="signal peptide" evidence="30">
    <location>
        <begin position="1"/>
        <end position="21"/>
    </location>
</feature>
<dbReference type="Pfam" id="PF00008">
    <property type="entry name" value="EGF"/>
    <property type="match status" value="3"/>
</dbReference>
<feature type="domain" description="CUB" evidence="31">
    <location>
        <begin position="1961"/>
        <end position="2074"/>
    </location>
</feature>
<keyword evidence="15" id="KW-0653">Protein transport</keyword>
<evidence type="ECO:0000256" key="5">
    <source>
        <dbReference type="ARBA" id="ARBA00022536"/>
    </source>
</evidence>
<dbReference type="Gene3D" id="2.60.120.290">
    <property type="entry name" value="Spermadhesin, CUB domain"/>
    <property type="match status" value="26"/>
</dbReference>
<feature type="domain" description="CUB" evidence="31">
    <location>
        <begin position="1716"/>
        <end position="1846"/>
    </location>
</feature>
<feature type="disulfide bond" evidence="29">
    <location>
        <begin position="185"/>
        <end position="194"/>
    </location>
</feature>
<evidence type="ECO:0000256" key="27">
    <source>
        <dbReference type="ARBA" id="ARBA00049703"/>
    </source>
</evidence>
<protein>
    <recommendedName>
        <fullName evidence="25">Cubilin</fullName>
    </recommendedName>
</protein>
<dbReference type="GO" id="GO:0031419">
    <property type="term" value="F:cobalamin binding"/>
    <property type="evidence" value="ECO:0007669"/>
    <property type="project" value="UniProtKB-KW"/>
</dbReference>
<keyword evidence="10" id="KW-0479">Metal-binding</keyword>
<dbReference type="PROSITE" id="PS00010">
    <property type="entry name" value="ASX_HYDROXYL"/>
    <property type="match status" value="2"/>
</dbReference>
<comment type="caution">
    <text evidence="29">Lacks conserved residue(s) required for the propagation of feature annotation.</text>
</comment>
<evidence type="ECO:0000256" key="9">
    <source>
        <dbReference type="ARBA" id="ARBA00022685"/>
    </source>
</evidence>
<feature type="disulfide bond" evidence="28">
    <location>
        <begin position="511"/>
        <end position="538"/>
    </location>
</feature>
<keyword evidence="6" id="KW-0153">Cholesterol metabolism</keyword>
<keyword evidence="5 29" id="KW-0245">EGF-like domain</keyword>
<dbReference type="GO" id="GO:0005768">
    <property type="term" value="C:endosome"/>
    <property type="evidence" value="ECO:0007669"/>
    <property type="project" value="UniProtKB-SubCell"/>
</dbReference>
<dbReference type="SUPFAM" id="SSF57196">
    <property type="entry name" value="EGF/Laminin"/>
    <property type="match status" value="5"/>
</dbReference>
<keyword evidence="34" id="KW-1185">Reference proteome</keyword>
<keyword evidence="13" id="KW-0967">Endosome</keyword>
<keyword evidence="14" id="KW-0106">Calcium</keyword>
<dbReference type="InterPro" id="IPR001881">
    <property type="entry name" value="EGF-like_Ca-bd_dom"/>
</dbReference>
<feature type="domain" description="CUB" evidence="31">
    <location>
        <begin position="1486"/>
        <end position="1599"/>
    </location>
</feature>
<feature type="domain" description="CUB" evidence="31">
    <location>
        <begin position="3458"/>
        <end position="3577"/>
    </location>
</feature>
<keyword evidence="12" id="KW-0677">Repeat</keyword>
<comment type="subcellular location">
    <subcellularLocation>
        <location evidence="2">Cell membrane</location>
        <topology evidence="2">Peripheral membrane protein</topology>
    </subcellularLocation>
    <subcellularLocation>
        <location evidence="1">Endosome</location>
    </subcellularLocation>
    <subcellularLocation>
        <location evidence="24">Lysosome membrane</location>
        <topology evidence="24">Peripheral membrane protein</topology>
    </subcellularLocation>
</comment>
<feature type="domain" description="CUB" evidence="31">
    <location>
        <begin position="1228"/>
        <end position="1345"/>
    </location>
</feature>
<feature type="domain" description="CUB" evidence="31">
    <location>
        <begin position="1112"/>
        <end position="1224"/>
    </location>
</feature>
<comment type="subunit">
    <text evidence="27">Interacts with AMN. Component of the cubam complex composed of one CUBN trimer and one AMN chain. The cubam complex can dimerize. Interacts with LRP2 in a dual-receptor complex in a calcium-dependent manner. Found in a complex with PID1/PCLI1, LRP1 and CUBNI. Interacts with LRP1 and PID1/PCLI1.</text>
</comment>
<dbReference type="FunFam" id="2.10.25.10:FF:000260">
    <property type="entry name" value="Notch receptor 4"/>
    <property type="match status" value="1"/>
</dbReference>
<feature type="disulfide bond" evidence="29">
    <location>
        <begin position="495"/>
        <end position="504"/>
    </location>
</feature>
<keyword evidence="7" id="KW-0597">Phosphoprotein</keyword>
<evidence type="ECO:0000259" key="31">
    <source>
        <dbReference type="PROSITE" id="PS01180"/>
    </source>
</evidence>
<feature type="domain" description="CUB" evidence="31">
    <location>
        <begin position="2843"/>
        <end position="2954"/>
    </location>
</feature>
<dbReference type="GO" id="GO:0005765">
    <property type="term" value="C:lysosomal membrane"/>
    <property type="evidence" value="ECO:0007669"/>
    <property type="project" value="UniProtKB-SubCell"/>
</dbReference>
<keyword evidence="9" id="KW-0165">Cleavage on pair of basic residues</keyword>
<name>A0A9P0IY76_APHGO</name>
<dbReference type="FunFam" id="2.60.120.290:FF:000003">
    <property type="entry name" value="Neuropilin"/>
    <property type="match status" value="2"/>
</dbReference>
<evidence type="ECO:0000256" key="3">
    <source>
        <dbReference type="ARBA" id="ARBA00022448"/>
    </source>
</evidence>
<feature type="domain" description="CUB" evidence="31">
    <location>
        <begin position="3189"/>
        <end position="3325"/>
    </location>
</feature>
<dbReference type="GO" id="GO:0005509">
    <property type="term" value="F:calcium ion binding"/>
    <property type="evidence" value="ECO:0007669"/>
    <property type="project" value="InterPro"/>
</dbReference>
<keyword evidence="21" id="KW-0753">Steroid metabolism</keyword>
<evidence type="ECO:0000256" key="29">
    <source>
        <dbReference type="PROSITE-ProRule" id="PRU00076"/>
    </source>
</evidence>
<evidence type="ECO:0000256" key="6">
    <source>
        <dbReference type="ARBA" id="ARBA00022548"/>
    </source>
</evidence>
<evidence type="ECO:0000256" key="4">
    <source>
        <dbReference type="ARBA" id="ARBA00022475"/>
    </source>
</evidence>
<evidence type="ECO:0000256" key="23">
    <source>
        <dbReference type="ARBA" id="ARBA00023285"/>
    </source>
</evidence>
<dbReference type="InterPro" id="IPR018097">
    <property type="entry name" value="EGF_Ca-bd_CS"/>
</dbReference>
<evidence type="ECO:0000256" key="18">
    <source>
        <dbReference type="ARBA" id="ARBA00023157"/>
    </source>
</evidence>
<feature type="chain" id="PRO_5040299004" description="Cubilin" evidence="30">
    <location>
        <begin position="22"/>
        <end position="3817"/>
    </location>
</feature>
<feature type="domain" description="CUB" evidence="31">
    <location>
        <begin position="1603"/>
        <end position="1715"/>
    </location>
</feature>
<dbReference type="PROSITE" id="PS00022">
    <property type="entry name" value="EGF_1"/>
    <property type="match status" value="4"/>
</dbReference>
<reference evidence="33" key="2">
    <citation type="submission" date="2022-10" db="EMBL/GenBank/DDBJ databases">
        <authorList>
            <consortium name="ENA_rothamsted_submissions"/>
            <consortium name="culmorum"/>
            <person name="King R."/>
        </authorList>
    </citation>
    <scope>NUCLEOTIDE SEQUENCE</scope>
</reference>
<sequence length="3817" mass="426785">MWKTIWSLFILLFMLITSIIGLYSNQPCLRSDNGHLRVESATSRNISLSTKGQGFINVNNENLFQIIELAKEAWEVIEAFRSSDLPEFVDTLKNVVPMIDGPRGLSSRITALEMQILNASTTKLPNKGKGGMTLNRADKLEVRLNNLEKKITNLVSLLSISECLSNPCQNGGTCLDLYNGFQCNCPKNWQGRLCELDVDECVRFMYTDLGCQNGAECKNTPGSYECVCTTNWFGLHCTKRKNDCNGALSSELCGNGVCINQLSTVGYTCICNQGWTTDGGPNPACTKDVDECKENKHTCSANPPVECRNTRGSFTCGNCPLGYEGDGFVCTDVNECLINNGGCSMNPRVQCMNTRGSFKCESCPPGYSGDGINCVYKSGGACAINNGGCHSNAECTVYAETTIQCTCRQGYIGNGIGMNGCIKNNTTVIESCTNNPCGSHGECFMNSNNTFSCHCDRGYTGRRCNIREENPCLVNPCHNGQCVPEIEPGEFTCICTTGFFGQYCESFLDSCGGYIDTSNGSIRYPAESNATYQSNMNCAWLIEVNSSQVINISFVWIDIEKGITCSMDYVEIKNVDDDGGKVLGKFCGSLLPLNNSIVSVTNSVIVHFHSDGSKNFRGFQLNYTTIQPDCGGALSIDSHGTLSSPGSPGKYPPNRDCYWTLNAIPGKRIQLNFFSLSFERHINCSYDYLEIRDGFTQLSPILSKLCNTTSNGLPPPILTSGSHANLHFHSDGSGQDYGFQMTYSVIEGIPGCGGTYTSPSGVISFPMHLTSDSFNDLDNVNCEWHIKMPLNQKLKLEFIKEFGITDSINCSTDFLEIHDGPNIKSPLIGRYCGSDKYVQPINSNSNEVTLLFVSDDFSSVVKGFTIKYDILCGGIFTDSNGIIESPFYPNPFLQNKICEYTIVQPVGKAIRLLFLDMGIEDPSYPICNFNSLEIRDGDNSNSTIIALLCGNIEKLPKLPYLSTHNYMWLKFSTKSLNSIKGFQAIYSTIDITCGGILKEPSGIILSPKNPEKYLHQQMCKWVISVNESNLIQINWISFSLDDRLTCNNDYVEVYDNSVQGNASKIARYCGSKLPPVLISLGNRLTIVFQTNRLGALDGFMLNYTSLNKVEVCGGNFFNLEGFIMSPNFPDDYPTQKNCIWTINVPVSNQIELNITTFLLENSFECRFDYVEIRNGGYPTSPLIGKYCGSKILPIISSIGNSLFIRFVSDKTFANKGFFMQWYTIAKGCGGTLNSGVGHIISPNYPLPVLETLECFYKVAVVQGSQINLTILDLELVTDNSAGLLCHEDFLEFYDGESSANKLLGKFCKGTNASQFVHSTSNQMYIKYRSSGFSKGRGFSLKYATDCKVTLKGNQGAIEMVKEENRNVEKCVWTIVAPKGSTINMTFTVFKLSSKIIRHSALLDMNSGFHRFFRYFPHSKDTKLLITEGTNRNEVNTLLWKNNRSIETHSVISSTKNIVKITFDSKSYKDMSDVNDDFRIEWIVDGCGGVLNKLEGEFTSPEYPEYYSFSTTCEWNIIVDNGFIIEITIEDLWFEASGSCLFDYMAIYNGFDDSGMELLKVCHKQTSPITLTTSGNEAFVRFQSDDDSQKKRFKATYKKIESKCGGKFSAPQGVFYTRNYPHNYDSNSSCMWYIEIAKTHLINLTFIDFNTQSSPSGNKDIVLVYDGNIHGKLLLNHSGNSIPPPIISLSNILLVSFEVGKYDIQAKGFKAMYSTACGAKLLTNDSGIITNNPYFTNGEHENCTWIIVSDIPQSKVTLTFTHIDIVHYLEDITIENSNITNNPCSNDLFHTIFRILDGPDSDAPEITKFCKSNPIPPPIVSNGPAMRIEFIDNSAAYDSFSALYSVRSIACGGTYDSIRGTISSPNYPNNYFRDSECVWILKSSVGNRVSLNFIAFELEEDEFCNEDYVEVREGDSMGPVLGIFCGPNLPSNITSGTSLWVKFRSNSLGSAKGFTADFKYVTKIDLTSQSGKISSPMYPRTYRDSEDYSWTITVDQGKRVQILINDLISSSGIHELKIYDGSNVETLILLGLSSINYDLVLNKAITSSDNTVLIKLKAGDRRIGGIRFLLSWTQIDGLKLYTSLLMSKNKFNSTSFDYYLSPNSNTSVTITSPGYPYGYASNLNVTWVVHTESHYHIDIEIIDIDFYPIHSSSTAYSGDYLDVVTVDPDTASTTLLKTLYTYTNTNIVGKNKVVLTFISNKSFNGTGFKVKAKLKCGGQLRGPTGVISLANTTNLFDTPNSYHLRCTWNITVRPGRTILVKLMTLQLRVYPHDLCVDNYVLLKNGFYDDSTFVGKGKYCYESEEFKESNESTLSTTDNMLQITAALVRGDIIKIAFEEKSVNCGGQIYLNDEYNITQITSPSYPNIPPPHIECIWTVVAPTGERISVNIEDIDLAFSVSKTCEKEYLEFRDGAARFSRLISHICQYQDILDIETTDRFLYIKYFTDLNVPSNGFKLNVSIAKCGGTRRAPRGIISSPKYPSSYDSNMDCEYKIITKSEKQIVLKLEIVSLNHRNPSIGIVEDTANNENYDDTLTIFDVDPFNKTRVKISTIFGSDLPLNEFRSTGQELIIKFKSHIINGPNRMNNTNAKFLFSYHTNYIDCHKEYQVESGEITTPVYASLNNGVVYCSFYIQVPKGRRITLEIIKGKSLAQTCESNNLPENALKETLLVYQMIYKDSENYLCIDPIINPLSLNYMYESISNDMSLVYRRGNGSTNGFRFKFSSDKPPTCGGITDASIKGKLEFPIRNLTRGGCKWDFTNTNGTIVISTNFKVNESLLNCREQSNFILLATDEDDSLLLNRYCSMANTNDKFTILSPMPMLKLLVFTNLKKMNYTGIIDYNVNSCGGVINGQKITITSTNYPKNFGQNLKCAWSLKLPEGNNVDIRFNDIDLDSSCDNNYVMLHDGPSPESPILGKYCGNILPENLVATSNNLWVVFSSETEKSNRRGFNLTLESKQNGCGNIYVMDKGELSSRNYPNLYPNNEECEWTIAVLPGYRVNLQFVERFNLEQSVNCTKDYVQVFNFVNDVWTPFGNRLCGRQIPPSFNSSETKLKIRLRTDSDIQGDGFKIKWSSFCGGIFTESIGKIISPNYPKLYPNNLECNYTITFPGEEIKLIFNSFDLEEEGRCKYDNLTIYNQAGVFDDQTKHFVALYCGSNVPRPMTFMDSVMMILKTDYVYTYTGFEIQYAIQKCGGEITSPGIIKSPLAIDKIFGIFKYPDDANCTWVIRAPPDQTVQLVFTKFHLESYASYDSFYYESSQKCLNNTDFVVVIDESDLKINNTQDAVIYCGVFDKYKLPEFVSKTNIVYVQFISDSSRSGSGFEAEIKFTYGKSHGCGGTIRLNQLNDTSSYTLNAPNITVKTDLDCGWLILVKPSYTVQMQVVSYIETPKCFSNTTNCLCSSIQFYDGPGRSALKIRQYCSGNVDYPQLLSTGSEAYIRYSGIALDVGTHFEIKITPVISVCGPSSLTATNQSQVLTSANYPLPYMNNLICKWYLQSESSGQSLMLRFTDLNLEDTNDCSSNYLEIKYLTWLERSYYTYRVCHEDHVLDFESEPSKTFTLTLHTVADQKTPKGFRLEYMIKSCPITYKKRYGYIHHEFYPQTSTEEECIFTINLAQPNLTISLYISTFIFMGPLPSVSPVSSYLKVYDGPSASSPLVSTLNDRIRIPLAVFSTGPSLTMAFKSTDRLIGMLDMSYTSTDQGRGCGGKLFNIEGTVVSPMYPMAYNKNSTCRWDIAVPRPHPITIHFRVFNIGSKMSCNTDYLEMYHVDQKTGRSSFIVKYCGGDIPAIHTSETGAVFIRYVTSINNTGTGWILLFNDKSDI</sequence>
<feature type="domain" description="CUB" evidence="31">
    <location>
        <begin position="752"/>
        <end position="871"/>
    </location>
</feature>
<evidence type="ECO:0000256" key="10">
    <source>
        <dbReference type="ARBA" id="ARBA00022723"/>
    </source>
</evidence>
<evidence type="ECO:0000256" key="21">
    <source>
        <dbReference type="ARBA" id="ARBA00023221"/>
    </source>
</evidence>
<feature type="domain" description="CUB" evidence="31">
    <location>
        <begin position="511"/>
        <end position="626"/>
    </location>
</feature>
<evidence type="ECO:0000256" key="28">
    <source>
        <dbReference type="PROSITE-ProRule" id="PRU00059"/>
    </source>
</evidence>
<dbReference type="FunFam" id="2.10.25.10:FF:000143">
    <property type="entry name" value="Protein crumbs 1"/>
    <property type="match status" value="1"/>
</dbReference>
<evidence type="ECO:0000256" key="12">
    <source>
        <dbReference type="ARBA" id="ARBA00022737"/>
    </source>
</evidence>
<dbReference type="FunFam" id="2.60.120.290:FF:000005">
    <property type="entry name" value="Procollagen C-endopeptidase enhancer 1"/>
    <property type="match status" value="6"/>
</dbReference>
<feature type="domain" description="CUB" evidence="31">
    <location>
        <begin position="2342"/>
        <end position="2460"/>
    </location>
</feature>
<dbReference type="CDD" id="cd00054">
    <property type="entry name" value="EGF_CA"/>
    <property type="match status" value="5"/>
</dbReference>
<feature type="domain" description="EGF-like" evidence="32">
    <location>
        <begin position="197"/>
        <end position="238"/>
    </location>
</feature>
<dbReference type="InterPro" id="IPR000859">
    <property type="entry name" value="CUB_dom"/>
</dbReference>
<evidence type="ECO:0000313" key="33">
    <source>
        <dbReference type="EMBL" id="CAH1716245.1"/>
    </source>
</evidence>
<evidence type="ECO:0000256" key="8">
    <source>
        <dbReference type="ARBA" id="ARBA00022628"/>
    </source>
</evidence>
<dbReference type="InterPro" id="IPR000152">
    <property type="entry name" value="EGF-type_Asp/Asn_hydroxyl_site"/>
</dbReference>
<evidence type="ECO:0000256" key="1">
    <source>
        <dbReference type="ARBA" id="ARBA00004177"/>
    </source>
</evidence>
<evidence type="ECO:0000256" key="30">
    <source>
        <dbReference type="SAM" id="SignalP"/>
    </source>
</evidence>
<feature type="domain" description="EGF-like" evidence="32">
    <location>
        <begin position="159"/>
        <end position="195"/>
    </location>
</feature>
<dbReference type="PROSITE" id="PS50026">
    <property type="entry name" value="EGF_3"/>
    <property type="match status" value="4"/>
</dbReference>
<keyword evidence="17" id="KW-0472">Membrane</keyword>
<feature type="domain" description="CUB" evidence="31">
    <location>
        <begin position="993"/>
        <end position="1106"/>
    </location>
</feature>
<dbReference type="FunFam" id="2.60.120.290:FF:000013">
    <property type="entry name" value="Membrane frizzled-related protein"/>
    <property type="match status" value="5"/>
</dbReference>
<evidence type="ECO:0000256" key="25">
    <source>
        <dbReference type="ARBA" id="ARBA00023878"/>
    </source>
</evidence>
<dbReference type="SMART" id="SM00179">
    <property type="entry name" value="EGF_CA"/>
    <property type="match status" value="7"/>
</dbReference>
<dbReference type="Proteomes" id="UP001154329">
    <property type="component" value="Chromosome 1"/>
</dbReference>
<keyword evidence="16" id="KW-0443">Lipid metabolism</keyword>
<keyword evidence="19" id="KW-1207">Sterol metabolism</keyword>
<dbReference type="PROSITE" id="PS01187">
    <property type="entry name" value="EGF_CA"/>
    <property type="match status" value="2"/>
</dbReference>
<feature type="disulfide bond" evidence="29">
    <location>
        <begin position="228"/>
        <end position="237"/>
    </location>
</feature>
<dbReference type="PROSITE" id="PS01186">
    <property type="entry name" value="EGF_2"/>
    <property type="match status" value="2"/>
</dbReference>
<evidence type="ECO:0000256" key="20">
    <source>
        <dbReference type="ARBA" id="ARBA00023180"/>
    </source>
</evidence>
<accession>A0A9P0IY76</accession>
<proteinExistence type="predicted"/>
<keyword evidence="18 29" id="KW-1015">Disulfide bond</keyword>
<evidence type="ECO:0000256" key="13">
    <source>
        <dbReference type="ARBA" id="ARBA00022753"/>
    </source>
</evidence>
<evidence type="ECO:0000256" key="2">
    <source>
        <dbReference type="ARBA" id="ARBA00004202"/>
    </source>
</evidence>
<organism evidence="33 34">
    <name type="scientific">Aphis gossypii</name>
    <name type="common">Cotton aphid</name>
    <dbReference type="NCBI Taxonomy" id="80765"/>
    <lineage>
        <taxon>Eukaryota</taxon>
        <taxon>Metazoa</taxon>
        <taxon>Ecdysozoa</taxon>
        <taxon>Arthropoda</taxon>
        <taxon>Hexapoda</taxon>
        <taxon>Insecta</taxon>
        <taxon>Pterygota</taxon>
        <taxon>Neoptera</taxon>
        <taxon>Paraneoptera</taxon>
        <taxon>Hemiptera</taxon>
        <taxon>Sternorrhyncha</taxon>
        <taxon>Aphidomorpha</taxon>
        <taxon>Aphidoidea</taxon>
        <taxon>Aphididae</taxon>
        <taxon>Aphidini</taxon>
        <taxon>Aphis</taxon>
        <taxon>Aphis</taxon>
    </lineage>
</organism>
<evidence type="ECO:0000256" key="24">
    <source>
        <dbReference type="ARBA" id="ARBA00023765"/>
    </source>
</evidence>
<feature type="domain" description="CUB" evidence="31">
    <location>
        <begin position="2600"/>
        <end position="2723"/>
    </location>
</feature>
<keyword evidence="11 30" id="KW-0732">Signal</keyword>
<dbReference type="Pfam" id="PF12947">
    <property type="entry name" value="EGF_3"/>
    <property type="match status" value="1"/>
</dbReference>
<feature type="disulfide bond" evidence="29">
    <location>
        <begin position="472"/>
        <end position="482"/>
    </location>
</feature>
<dbReference type="InterPro" id="IPR000742">
    <property type="entry name" value="EGF"/>
</dbReference>
<dbReference type="PANTHER" id="PTHR24251">
    <property type="entry name" value="OVOCHYMASE-RELATED"/>
    <property type="match status" value="1"/>
</dbReference>
<evidence type="ECO:0000256" key="16">
    <source>
        <dbReference type="ARBA" id="ARBA00023098"/>
    </source>
</evidence>
<evidence type="ECO:0000256" key="14">
    <source>
        <dbReference type="ARBA" id="ARBA00022837"/>
    </source>
</evidence>
<dbReference type="Pfam" id="PF00431">
    <property type="entry name" value="CUB"/>
    <property type="match status" value="22"/>
</dbReference>
<feature type="domain" description="CUB" evidence="31">
    <location>
        <begin position="872"/>
        <end position="989"/>
    </location>
</feature>
<feature type="domain" description="CUB" evidence="31">
    <location>
        <begin position="3073"/>
        <end position="3187"/>
    </location>
</feature>
<feature type="disulfide bond" evidence="29">
    <location>
        <begin position="455"/>
        <end position="464"/>
    </location>
</feature>
<reference evidence="33" key="1">
    <citation type="submission" date="2022-02" db="EMBL/GenBank/DDBJ databases">
        <authorList>
            <person name="King R."/>
        </authorList>
    </citation>
    <scope>NUCLEOTIDE SEQUENCE</scope>
</reference>
<evidence type="ECO:0000259" key="32">
    <source>
        <dbReference type="PROSITE" id="PS50026"/>
    </source>
</evidence>
<evidence type="ECO:0000256" key="15">
    <source>
        <dbReference type="ARBA" id="ARBA00022927"/>
    </source>
</evidence>
<keyword evidence="23" id="KW-0170">Cobalt</keyword>
<dbReference type="CDD" id="cd22201">
    <property type="entry name" value="cubilin_NTD"/>
    <property type="match status" value="1"/>
</dbReference>